<evidence type="ECO:0000259" key="4">
    <source>
        <dbReference type="PROSITE" id="PS50887"/>
    </source>
</evidence>
<dbReference type="InterPro" id="IPR050469">
    <property type="entry name" value="Diguanylate_Cyclase"/>
</dbReference>
<dbReference type="PANTHER" id="PTHR45138">
    <property type="entry name" value="REGULATORY COMPONENTS OF SENSORY TRANSDUCTION SYSTEM"/>
    <property type="match status" value="1"/>
</dbReference>
<keyword evidence="6" id="KW-1185">Reference proteome</keyword>
<dbReference type="RefSeq" id="WP_211871382.1">
    <property type="nucleotide sequence ID" value="NZ_JAAEDI010000032.1"/>
</dbReference>
<keyword evidence="3" id="KW-1133">Transmembrane helix</keyword>
<dbReference type="EC" id="2.7.7.65" evidence="1"/>
<dbReference type="Proteomes" id="UP000698752">
    <property type="component" value="Unassembled WGS sequence"/>
</dbReference>
<dbReference type="SUPFAM" id="SSF55073">
    <property type="entry name" value="Nucleotide cyclase"/>
    <property type="match status" value="1"/>
</dbReference>
<accession>A0ABS5ENQ4</accession>
<dbReference type="InterPro" id="IPR029787">
    <property type="entry name" value="Nucleotide_cyclase"/>
</dbReference>
<dbReference type="CDD" id="cd01949">
    <property type="entry name" value="GGDEF"/>
    <property type="match status" value="1"/>
</dbReference>
<dbReference type="NCBIfam" id="TIGR00254">
    <property type="entry name" value="GGDEF"/>
    <property type="match status" value="1"/>
</dbReference>
<comment type="catalytic activity">
    <reaction evidence="2">
        <text>2 GTP = 3',3'-c-di-GMP + 2 diphosphate</text>
        <dbReference type="Rhea" id="RHEA:24898"/>
        <dbReference type="ChEBI" id="CHEBI:33019"/>
        <dbReference type="ChEBI" id="CHEBI:37565"/>
        <dbReference type="ChEBI" id="CHEBI:58805"/>
        <dbReference type="EC" id="2.7.7.65"/>
    </reaction>
</comment>
<evidence type="ECO:0000313" key="5">
    <source>
        <dbReference type="EMBL" id="MBR0652664.1"/>
    </source>
</evidence>
<dbReference type="PROSITE" id="PS50887">
    <property type="entry name" value="GGDEF"/>
    <property type="match status" value="1"/>
</dbReference>
<organism evidence="5 6">
    <name type="scientific">Neoroseomonas terrae</name>
    <dbReference type="NCBI Taxonomy" id="424799"/>
    <lineage>
        <taxon>Bacteria</taxon>
        <taxon>Pseudomonadati</taxon>
        <taxon>Pseudomonadota</taxon>
        <taxon>Alphaproteobacteria</taxon>
        <taxon>Acetobacterales</taxon>
        <taxon>Acetobacteraceae</taxon>
        <taxon>Neoroseomonas</taxon>
    </lineage>
</organism>
<evidence type="ECO:0000256" key="2">
    <source>
        <dbReference type="ARBA" id="ARBA00034247"/>
    </source>
</evidence>
<evidence type="ECO:0000313" key="6">
    <source>
        <dbReference type="Proteomes" id="UP000698752"/>
    </source>
</evidence>
<feature type="transmembrane region" description="Helical" evidence="3">
    <location>
        <begin position="44"/>
        <end position="66"/>
    </location>
</feature>
<gene>
    <name evidence="5" type="ORF">GXW78_23605</name>
</gene>
<dbReference type="Gene3D" id="3.30.70.270">
    <property type="match status" value="1"/>
</dbReference>
<sequence length="275" mass="28708">MDWEIPLHVALRSVTAILAIIAFGYGVARAVSVRGDGWRRGLRALGAPLLLGVVVLSVLDLATVLTQLEVPEDTVLEWIWTALDVLVPAFLLLQMETWRRYDRLQAELAMLSETDPLTGLPNRRGFLARAEPAVAAARRDGRACAVAMLDLDRFKAINDGFGHPAGDAVLRGAALTIAQAVRASDVTARLGGEEFALLLPGDDPAGAARLVERLRAAVAAGVAHPAGAGQRVTFSAGIAALGPGGGEAALEAALSAADQALYAAKAAGRDRVMIG</sequence>
<comment type="caution">
    <text evidence="5">The sequence shown here is derived from an EMBL/GenBank/DDBJ whole genome shotgun (WGS) entry which is preliminary data.</text>
</comment>
<dbReference type="SMART" id="SM00267">
    <property type="entry name" value="GGDEF"/>
    <property type="match status" value="1"/>
</dbReference>
<feature type="transmembrane region" description="Helical" evidence="3">
    <location>
        <begin position="78"/>
        <end position="95"/>
    </location>
</feature>
<dbReference type="InterPro" id="IPR000160">
    <property type="entry name" value="GGDEF_dom"/>
</dbReference>
<dbReference type="InterPro" id="IPR043128">
    <property type="entry name" value="Rev_trsase/Diguanyl_cyclase"/>
</dbReference>
<dbReference type="PANTHER" id="PTHR45138:SF9">
    <property type="entry name" value="DIGUANYLATE CYCLASE DGCM-RELATED"/>
    <property type="match status" value="1"/>
</dbReference>
<reference evidence="6" key="1">
    <citation type="journal article" date="2021" name="Syst. Appl. Microbiol.">
        <title>Roseomonas hellenica sp. nov., isolated from roots of wild-growing Alkanna tinctoria.</title>
        <authorList>
            <person name="Rat A."/>
            <person name="Naranjo H.D."/>
            <person name="Lebbe L."/>
            <person name="Cnockaert M."/>
            <person name="Krigas N."/>
            <person name="Grigoriadou K."/>
            <person name="Maloupa E."/>
            <person name="Willems A."/>
        </authorList>
    </citation>
    <scope>NUCLEOTIDE SEQUENCE [LARGE SCALE GENOMIC DNA]</scope>
    <source>
        <strain evidence="6">LMG 31159</strain>
    </source>
</reference>
<protein>
    <recommendedName>
        <fullName evidence="1">diguanylate cyclase</fullName>
        <ecNumber evidence="1">2.7.7.65</ecNumber>
    </recommendedName>
</protein>
<evidence type="ECO:0000256" key="3">
    <source>
        <dbReference type="SAM" id="Phobius"/>
    </source>
</evidence>
<feature type="domain" description="GGDEF" evidence="4">
    <location>
        <begin position="142"/>
        <end position="275"/>
    </location>
</feature>
<name>A0ABS5ENQ4_9PROT</name>
<evidence type="ECO:0000256" key="1">
    <source>
        <dbReference type="ARBA" id="ARBA00012528"/>
    </source>
</evidence>
<feature type="transmembrane region" description="Helical" evidence="3">
    <location>
        <begin position="12"/>
        <end position="32"/>
    </location>
</feature>
<dbReference type="Pfam" id="PF00990">
    <property type="entry name" value="GGDEF"/>
    <property type="match status" value="1"/>
</dbReference>
<keyword evidence="3" id="KW-0812">Transmembrane</keyword>
<proteinExistence type="predicted"/>
<keyword evidence="3" id="KW-0472">Membrane</keyword>
<dbReference type="EMBL" id="JAAEDI010000032">
    <property type="protein sequence ID" value="MBR0652664.1"/>
    <property type="molecule type" value="Genomic_DNA"/>
</dbReference>